<name>A0A1M5XVQ2_9BURK</name>
<dbReference type="Gene3D" id="3.30.70.2340">
    <property type="entry name" value="Uncharacterised protein PF12112 family, DUF3579"/>
    <property type="match status" value="1"/>
</dbReference>
<dbReference type="Proteomes" id="UP000184226">
    <property type="component" value="Unassembled WGS sequence"/>
</dbReference>
<protein>
    <recommendedName>
        <fullName evidence="3">DUF3579 domain-containing protein</fullName>
    </recommendedName>
</protein>
<dbReference type="AlphaFoldDB" id="A0A1M5XVQ2"/>
<dbReference type="STRING" id="658167.SAMN04488135_107144"/>
<sequence>MTHLVQQLLIHGLTLEGQRFRPSDWAERLAGVLSQFRPAGSCGGHNTYSPYVVPIVSNGIRCVVVDKRLRELEPLAWKFVCDFAADNHLQVTEQETQVP</sequence>
<dbReference type="Pfam" id="PF12112">
    <property type="entry name" value="DUF3579"/>
    <property type="match status" value="1"/>
</dbReference>
<proteinExistence type="predicted"/>
<accession>A0A1M5XVQ2</accession>
<evidence type="ECO:0008006" key="3">
    <source>
        <dbReference type="Google" id="ProtNLM"/>
    </source>
</evidence>
<organism evidence="1 2">
    <name type="scientific">Pollutimonas bauzanensis</name>
    <dbReference type="NCBI Taxonomy" id="658167"/>
    <lineage>
        <taxon>Bacteria</taxon>
        <taxon>Pseudomonadati</taxon>
        <taxon>Pseudomonadota</taxon>
        <taxon>Betaproteobacteria</taxon>
        <taxon>Burkholderiales</taxon>
        <taxon>Alcaligenaceae</taxon>
        <taxon>Pollutimonas</taxon>
    </lineage>
</organism>
<dbReference type="InterPro" id="IPR021969">
    <property type="entry name" value="DUF3579"/>
</dbReference>
<dbReference type="OrthoDB" id="9814727at2"/>
<evidence type="ECO:0000313" key="1">
    <source>
        <dbReference type="EMBL" id="SHI03333.1"/>
    </source>
</evidence>
<gene>
    <name evidence="1" type="ORF">SAMN04488135_107144</name>
</gene>
<reference evidence="1 2" key="1">
    <citation type="submission" date="2016-11" db="EMBL/GenBank/DDBJ databases">
        <authorList>
            <person name="Jaros S."/>
            <person name="Januszkiewicz K."/>
            <person name="Wedrychowicz H."/>
        </authorList>
    </citation>
    <scope>NUCLEOTIDE SEQUENCE [LARGE SCALE GENOMIC DNA]</scope>
    <source>
        <strain evidence="1 2">CGMCC 1.10190</strain>
    </source>
</reference>
<evidence type="ECO:0000313" key="2">
    <source>
        <dbReference type="Proteomes" id="UP000184226"/>
    </source>
</evidence>
<dbReference type="RefSeq" id="WP_073104047.1">
    <property type="nucleotide sequence ID" value="NZ_FQXE01000007.1"/>
</dbReference>
<keyword evidence="2" id="KW-1185">Reference proteome</keyword>
<dbReference type="EMBL" id="FQXE01000007">
    <property type="protein sequence ID" value="SHI03333.1"/>
    <property type="molecule type" value="Genomic_DNA"/>
</dbReference>